<gene>
    <name evidence="1" type="ORF">LTR37_018450</name>
</gene>
<protein>
    <submittedName>
        <fullName evidence="1">Uncharacterized protein</fullName>
    </submittedName>
</protein>
<sequence length="138" mass="15220">MGEARKYIITCGLGAFAANDPNAQAHFGPNAGQKAQELLAISTEKANKAGFELVRCDANPQDPEDTMDRFVETLRSREFVGLNIGFGLRGHKENTELFEKMLNVAWAISPGIKVMFSNGPQEVITAIQRQFPEDFEST</sequence>
<keyword evidence="2" id="KW-1185">Reference proteome</keyword>
<name>A0ACC3MIM9_9PEZI</name>
<reference evidence="1" key="1">
    <citation type="submission" date="2023-07" db="EMBL/GenBank/DDBJ databases">
        <title>Black Yeasts Isolated from many extreme environments.</title>
        <authorList>
            <person name="Coleine C."/>
            <person name="Stajich J.E."/>
            <person name="Selbmann L."/>
        </authorList>
    </citation>
    <scope>NUCLEOTIDE SEQUENCE</scope>
    <source>
        <strain evidence="1">CCFEE 5714</strain>
    </source>
</reference>
<accession>A0ACC3MIM9</accession>
<evidence type="ECO:0000313" key="1">
    <source>
        <dbReference type="EMBL" id="KAK3691722.1"/>
    </source>
</evidence>
<dbReference type="Proteomes" id="UP001281147">
    <property type="component" value="Unassembled WGS sequence"/>
</dbReference>
<evidence type="ECO:0000313" key="2">
    <source>
        <dbReference type="Proteomes" id="UP001281147"/>
    </source>
</evidence>
<organism evidence="1 2">
    <name type="scientific">Vermiconidia calcicola</name>
    <dbReference type="NCBI Taxonomy" id="1690605"/>
    <lineage>
        <taxon>Eukaryota</taxon>
        <taxon>Fungi</taxon>
        <taxon>Dikarya</taxon>
        <taxon>Ascomycota</taxon>
        <taxon>Pezizomycotina</taxon>
        <taxon>Dothideomycetes</taxon>
        <taxon>Dothideomycetidae</taxon>
        <taxon>Mycosphaerellales</taxon>
        <taxon>Extremaceae</taxon>
        <taxon>Vermiconidia</taxon>
    </lineage>
</organism>
<dbReference type="EMBL" id="JAUTXU010000258">
    <property type="protein sequence ID" value="KAK3691722.1"/>
    <property type="molecule type" value="Genomic_DNA"/>
</dbReference>
<proteinExistence type="predicted"/>
<comment type="caution">
    <text evidence="1">The sequence shown here is derived from an EMBL/GenBank/DDBJ whole genome shotgun (WGS) entry which is preliminary data.</text>
</comment>